<dbReference type="EMBL" id="PITI01001544">
    <property type="protein sequence ID" value="TBU00753.1"/>
    <property type="molecule type" value="Genomic_DNA"/>
</dbReference>
<proteinExistence type="predicted"/>
<dbReference type="AlphaFoldDB" id="A0A4Q9L0A3"/>
<evidence type="ECO:0000313" key="2">
    <source>
        <dbReference type="Proteomes" id="UP000291404"/>
    </source>
</evidence>
<accession>A0A4Q9L0A3</accession>
<reference evidence="1 2" key="1">
    <citation type="submission" date="2017-12" db="EMBL/GenBank/DDBJ databases">
        <authorList>
            <person name="Pombert J.-F."/>
            <person name="Haag K.L."/>
            <person name="Ebert D."/>
        </authorList>
    </citation>
    <scope>NUCLEOTIDE SEQUENCE [LARGE SCALE GENOMIC DNA]</scope>
    <source>
        <strain evidence="1">BE-OM-2</strain>
    </source>
</reference>
<dbReference type="Proteomes" id="UP000291404">
    <property type="component" value="Unassembled WGS sequence"/>
</dbReference>
<evidence type="ECO:0000313" key="1">
    <source>
        <dbReference type="EMBL" id="TBU00753.1"/>
    </source>
</evidence>
<dbReference type="VEuPathDB" id="MicrosporidiaDB:CWI36_1544p0010"/>
<name>A0A4Q9L0A3_9MICR</name>
<keyword evidence="2" id="KW-1185">Reference proteome</keyword>
<gene>
    <name evidence="1" type="ORF">CWI36_1544p0010</name>
</gene>
<organism evidence="1 2">
    <name type="scientific">Hamiltosporidium magnivora</name>
    <dbReference type="NCBI Taxonomy" id="148818"/>
    <lineage>
        <taxon>Eukaryota</taxon>
        <taxon>Fungi</taxon>
        <taxon>Fungi incertae sedis</taxon>
        <taxon>Microsporidia</taxon>
        <taxon>Dubosqiidae</taxon>
        <taxon>Hamiltosporidium</taxon>
    </lineage>
</organism>
<sequence>MPSSSNNSDNMPEEMNVENIYDHQVEMELKYLLHTVFETYFIYSQAIVQIQNKRIEGLSEDQSSDIVSFLMEISEARLMTFHKILHFGLTNIHNFEFNINLKTENLFLDLKDVPSVFTKRETFYNELLFSMNKKAAEMDICELVEFLNSLIPQSVISLQDDYKRIMKLCHYD</sequence>
<dbReference type="VEuPathDB" id="MicrosporidiaDB:CWI39_3418p0010"/>
<protein>
    <submittedName>
        <fullName evidence="1">Uncharacterized protein</fullName>
    </submittedName>
</protein>
<comment type="caution">
    <text evidence="1">The sequence shown here is derived from an EMBL/GenBank/DDBJ whole genome shotgun (WGS) entry which is preliminary data.</text>
</comment>